<feature type="transmembrane region" description="Helical" evidence="5">
    <location>
        <begin position="246"/>
        <end position="269"/>
    </location>
</feature>
<keyword evidence="2 5" id="KW-0812">Transmembrane</keyword>
<gene>
    <name evidence="7" type="ORF">UFOPK1412_00659</name>
</gene>
<organism evidence="7">
    <name type="scientific">freshwater metagenome</name>
    <dbReference type="NCBI Taxonomy" id="449393"/>
    <lineage>
        <taxon>unclassified sequences</taxon>
        <taxon>metagenomes</taxon>
        <taxon>ecological metagenomes</taxon>
    </lineage>
</organism>
<dbReference type="GO" id="GO:0016020">
    <property type="term" value="C:membrane"/>
    <property type="evidence" value="ECO:0007669"/>
    <property type="project" value="UniProtKB-SubCell"/>
</dbReference>
<dbReference type="GO" id="GO:0022857">
    <property type="term" value="F:transmembrane transporter activity"/>
    <property type="evidence" value="ECO:0007669"/>
    <property type="project" value="InterPro"/>
</dbReference>
<protein>
    <submittedName>
        <fullName evidence="7">Unannotated protein</fullName>
    </submittedName>
</protein>
<comment type="subcellular location">
    <subcellularLocation>
        <location evidence="1">Membrane</location>
        <topology evidence="1">Multi-pass membrane protein</topology>
    </subcellularLocation>
</comment>
<dbReference type="EMBL" id="CAEZSI010000078">
    <property type="protein sequence ID" value="CAB4541311.1"/>
    <property type="molecule type" value="Genomic_DNA"/>
</dbReference>
<evidence type="ECO:0000256" key="1">
    <source>
        <dbReference type="ARBA" id="ARBA00004141"/>
    </source>
</evidence>
<feature type="transmembrane region" description="Helical" evidence="5">
    <location>
        <begin position="75"/>
        <end position="92"/>
    </location>
</feature>
<keyword evidence="4 5" id="KW-0472">Membrane</keyword>
<name>A0A6J6BQG0_9ZZZZ</name>
<feature type="transmembrane region" description="Helical" evidence="5">
    <location>
        <begin position="168"/>
        <end position="185"/>
    </location>
</feature>
<dbReference type="PROSITE" id="PS00217">
    <property type="entry name" value="SUGAR_TRANSPORT_2"/>
    <property type="match status" value="1"/>
</dbReference>
<sequence length="388" mass="40874">MSSEKLLPWAKPLLVSSTLTQATIYVLRPMITYKAIELDAGPTQIGLIATIYAIFPVLLALQFGRLVGRLGESKFIILGTLAMIATSSALIFSNSILFLAIASAAAGLSHLACMVGGQSMVALRAPQDYYEKYFGFYTFSASFGQMLGPIAAVFVAGSNGNLPKSTSHAFLLGLFLSVLALFPVIKWRSEHPTVVAQQENKGTYKAAIDLMRRPGILAAIYISLAISSAADVLVVFMPLFGTENGFSPYAIGAILAIRAGTTMLSRLFLGKLSSWFSTYKLLLWSTCVSVAACLAMAFAHSVVSLGVVVFIAGFSLGIGQPLTMSLVSQKTQSSERALAVSARLMGNRLGQFLTPAIAGAVAAASGVGAVFIGLSVLLATSVFSVKRG</sequence>
<evidence type="ECO:0000256" key="3">
    <source>
        <dbReference type="ARBA" id="ARBA00022989"/>
    </source>
</evidence>
<feature type="transmembrane region" description="Helical" evidence="5">
    <location>
        <begin position="352"/>
        <end position="379"/>
    </location>
</feature>
<feature type="transmembrane region" description="Helical" evidence="5">
    <location>
        <begin position="281"/>
        <end position="299"/>
    </location>
</feature>
<dbReference type="InterPro" id="IPR020846">
    <property type="entry name" value="MFS_dom"/>
</dbReference>
<evidence type="ECO:0000256" key="4">
    <source>
        <dbReference type="ARBA" id="ARBA00023136"/>
    </source>
</evidence>
<keyword evidence="3 5" id="KW-1133">Transmembrane helix</keyword>
<feature type="domain" description="Major facilitator superfamily (MFS) profile" evidence="6">
    <location>
        <begin position="1"/>
        <end position="388"/>
    </location>
</feature>
<feature type="transmembrane region" description="Helical" evidence="5">
    <location>
        <begin position="98"/>
        <end position="122"/>
    </location>
</feature>
<dbReference type="SUPFAM" id="SSF103473">
    <property type="entry name" value="MFS general substrate transporter"/>
    <property type="match status" value="1"/>
</dbReference>
<feature type="transmembrane region" description="Helical" evidence="5">
    <location>
        <begin position="215"/>
        <end position="240"/>
    </location>
</feature>
<dbReference type="InterPro" id="IPR052528">
    <property type="entry name" value="Sugar_transport-like"/>
</dbReference>
<dbReference type="PANTHER" id="PTHR23526">
    <property type="entry name" value="INTEGRAL MEMBRANE TRANSPORT PROTEIN-RELATED"/>
    <property type="match status" value="1"/>
</dbReference>
<evidence type="ECO:0000313" key="7">
    <source>
        <dbReference type="EMBL" id="CAB4541311.1"/>
    </source>
</evidence>
<feature type="transmembrane region" description="Helical" evidence="5">
    <location>
        <begin position="134"/>
        <end position="156"/>
    </location>
</feature>
<evidence type="ECO:0000256" key="2">
    <source>
        <dbReference type="ARBA" id="ARBA00022692"/>
    </source>
</evidence>
<feature type="transmembrane region" description="Helical" evidence="5">
    <location>
        <begin position="12"/>
        <end position="31"/>
    </location>
</feature>
<dbReference type="Pfam" id="PF07690">
    <property type="entry name" value="MFS_1"/>
    <property type="match status" value="1"/>
</dbReference>
<dbReference type="InterPro" id="IPR011701">
    <property type="entry name" value="MFS"/>
</dbReference>
<dbReference type="InterPro" id="IPR036259">
    <property type="entry name" value="MFS_trans_sf"/>
</dbReference>
<dbReference type="Gene3D" id="1.20.1250.20">
    <property type="entry name" value="MFS general substrate transporter like domains"/>
    <property type="match status" value="1"/>
</dbReference>
<dbReference type="InterPro" id="IPR005829">
    <property type="entry name" value="Sugar_transporter_CS"/>
</dbReference>
<evidence type="ECO:0000259" key="6">
    <source>
        <dbReference type="PROSITE" id="PS50850"/>
    </source>
</evidence>
<evidence type="ECO:0000256" key="5">
    <source>
        <dbReference type="SAM" id="Phobius"/>
    </source>
</evidence>
<reference evidence="7" key="1">
    <citation type="submission" date="2020-05" db="EMBL/GenBank/DDBJ databases">
        <authorList>
            <person name="Chiriac C."/>
            <person name="Salcher M."/>
            <person name="Ghai R."/>
            <person name="Kavagutti S V."/>
        </authorList>
    </citation>
    <scope>NUCLEOTIDE SEQUENCE</scope>
</reference>
<feature type="transmembrane region" description="Helical" evidence="5">
    <location>
        <begin position="43"/>
        <end position="63"/>
    </location>
</feature>
<dbReference type="PROSITE" id="PS50850">
    <property type="entry name" value="MFS"/>
    <property type="match status" value="1"/>
</dbReference>
<proteinExistence type="predicted"/>
<dbReference type="AlphaFoldDB" id="A0A6J6BQG0"/>
<accession>A0A6J6BQG0</accession>
<dbReference type="PANTHER" id="PTHR23526:SF4">
    <property type="entry name" value="INTEGRAL MEMBRANE TRANSPORT PROTEIN"/>
    <property type="match status" value="1"/>
</dbReference>